<dbReference type="Proteomes" id="UP001415857">
    <property type="component" value="Unassembled WGS sequence"/>
</dbReference>
<accession>A0AAP0S2X0</accession>
<evidence type="ECO:0000313" key="2">
    <source>
        <dbReference type="EMBL" id="KAK9290196.1"/>
    </source>
</evidence>
<gene>
    <name evidence="2" type="ORF">L1049_008362</name>
</gene>
<organism evidence="2 3">
    <name type="scientific">Liquidambar formosana</name>
    <name type="common">Formosan gum</name>
    <dbReference type="NCBI Taxonomy" id="63359"/>
    <lineage>
        <taxon>Eukaryota</taxon>
        <taxon>Viridiplantae</taxon>
        <taxon>Streptophyta</taxon>
        <taxon>Embryophyta</taxon>
        <taxon>Tracheophyta</taxon>
        <taxon>Spermatophyta</taxon>
        <taxon>Magnoliopsida</taxon>
        <taxon>eudicotyledons</taxon>
        <taxon>Gunneridae</taxon>
        <taxon>Pentapetalae</taxon>
        <taxon>Saxifragales</taxon>
        <taxon>Altingiaceae</taxon>
        <taxon>Liquidambar</taxon>
    </lineage>
</organism>
<proteinExistence type="predicted"/>
<dbReference type="EMBL" id="JBBPBK010000002">
    <property type="protein sequence ID" value="KAK9290196.1"/>
    <property type="molecule type" value="Genomic_DNA"/>
</dbReference>
<protein>
    <submittedName>
        <fullName evidence="2">Uncharacterized protein</fullName>
    </submittedName>
</protein>
<keyword evidence="3" id="KW-1185">Reference proteome</keyword>
<evidence type="ECO:0000313" key="3">
    <source>
        <dbReference type="Proteomes" id="UP001415857"/>
    </source>
</evidence>
<evidence type="ECO:0000256" key="1">
    <source>
        <dbReference type="SAM" id="MobiDB-lite"/>
    </source>
</evidence>
<feature type="compositionally biased region" description="Acidic residues" evidence="1">
    <location>
        <begin position="155"/>
        <end position="184"/>
    </location>
</feature>
<sequence length="184" mass="21155">MHIEKNVSVNVLKEIMNIGLKLKEKLNSHIDLKGMNIRHSVHSREVNGRTILSCVCYELTHKEKITLCTLLKELKVRDGYPANLSPAFAYPSTVEVKVGRLVQYKWMYPIKRFFLSKARLEVAVQLKQLIRGPYKVDQINRDTSTVADENTTIAEDGDTNIWGDEDSKCDEDEFEEDDLENDIV</sequence>
<comment type="caution">
    <text evidence="2">The sequence shown here is derived from an EMBL/GenBank/DDBJ whole genome shotgun (WGS) entry which is preliminary data.</text>
</comment>
<dbReference type="AlphaFoldDB" id="A0AAP0S2X0"/>
<name>A0AAP0S2X0_LIQFO</name>
<feature type="region of interest" description="Disordered" evidence="1">
    <location>
        <begin position="148"/>
        <end position="184"/>
    </location>
</feature>
<reference evidence="2 3" key="1">
    <citation type="journal article" date="2024" name="Plant J.">
        <title>Genome sequences and population genomics reveal climatic adaptation and genomic divergence between two closely related sweetgum species.</title>
        <authorList>
            <person name="Xu W.Q."/>
            <person name="Ren C.Q."/>
            <person name="Zhang X.Y."/>
            <person name="Comes H.P."/>
            <person name="Liu X.H."/>
            <person name="Li Y.G."/>
            <person name="Kettle C.J."/>
            <person name="Jalonen R."/>
            <person name="Gaisberger H."/>
            <person name="Ma Y.Z."/>
            <person name="Qiu Y.X."/>
        </authorList>
    </citation>
    <scope>NUCLEOTIDE SEQUENCE [LARGE SCALE GENOMIC DNA]</scope>
    <source>
        <strain evidence="2">Hangzhou</strain>
    </source>
</reference>